<dbReference type="Gene3D" id="3.20.20.140">
    <property type="entry name" value="Metal-dependent hydrolases"/>
    <property type="match status" value="1"/>
</dbReference>
<dbReference type="PANTHER" id="PTHR43569">
    <property type="entry name" value="AMIDOHYDROLASE"/>
    <property type="match status" value="1"/>
</dbReference>
<accession>A0A1C4YZ88</accession>
<dbReference type="RefSeq" id="WP_091609630.1">
    <property type="nucleotide sequence ID" value="NZ_FMCX01000004.1"/>
</dbReference>
<reference evidence="4" key="1">
    <citation type="submission" date="2016-06" db="EMBL/GenBank/DDBJ databases">
        <authorList>
            <person name="Varghese N."/>
            <person name="Submissions Spin"/>
        </authorList>
    </citation>
    <scope>NUCLEOTIDE SEQUENCE [LARGE SCALE GENOMIC DNA]</scope>
    <source>
        <strain evidence="4">DSM 44830</strain>
    </source>
</reference>
<dbReference type="GO" id="GO:0016787">
    <property type="term" value="F:hydrolase activity"/>
    <property type="evidence" value="ECO:0007669"/>
    <property type="project" value="InterPro"/>
</dbReference>
<evidence type="ECO:0000256" key="1">
    <source>
        <dbReference type="ARBA" id="ARBA00038310"/>
    </source>
</evidence>
<dbReference type="STRING" id="262898.GA0070564_104543"/>
<dbReference type="InterPro" id="IPR052350">
    <property type="entry name" value="Metallo-dep_Lactonases"/>
</dbReference>
<comment type="similarity">
    <text evidence="1">Belongs to the metallo-dependent hydrolases superfamily.</text>
</comment>
<feature type="domain" description="Amidohydrolase-related" evidence="2">
    <location>
        <begin position="3"/>
        <end position="279"/>
    </location>
</feature>
<name>A0A1C4YZ88_9ACTN</name>
<dbReference type="Proteomes" id="UP000199504">
    <property type="component" value="Unassembled WGS sequence"/>
</dbReference>
<evidence type="ECO:0000313" key="4">
    <source>
        <dbReference type="Proteomes" id="UP000199504"/>
    </source>
</evidence>
<protein>
    <submittedName>
        <fullName evidence="3">L-fuconolactonase</fullName>
    </submittedName>
</protein>
<dbReference type="AlphaFoldDB" id="A0A1C4YZ88"/>
<gene>
    <name evidence="3" type="ORF">GA0070564_104543</name>
</gene>
<dbReference type="Pfam" id="PF04909">
    <property type="entry name" value="Amidohydro_2"/>
    <property type="match status" value="1"/>
</dbReference>
<dbReference type="OrthoDB" id="5450317at2"/>
<evidence type="ECO:0000259" key="2">
    <source>
        <dbReference type="Pfam" id="PF04909"/>
    </source>
</evidence>
<dbReference type="EMBL" id="FMCX01000004">
    <property type="protein sequence ID" value="SCF26035.1"/>
    <property type="molecule type" value="Genomic_DNA"/>
</dbReference>
<dbReference type="InterPro" id="IPR032466">
    <property type="entry name" value="Metal_Hydrolase"/>
</dbReference>
<keyword evidence="4" id="KW-1185">Reference proteome</keyword>
<organism evidence="3 4">
    <name type="scientific">Micromonospora mirobrigensis</name>
    <dbReference type="NCBI Taxonomy" id="262898"/>
    <lineage>
        <taxon>Bacteria</taxon>
        <taxon>Bacillati</taxon>
        <taxon>Actinomycetota</taxon>
        <taxon>Actinomycetes</taxon>
        <taxon>Micromonosporales</taxon>
        <taxon>Micromonosporaceae</taxon>
        <taxon>Micromonospora</taxon>
    </lineage>
</organism>
<dbReference type="SUPFAM" id="SSF51556">
    <property type="entry name" value="Metallo-dependent hydrolases"/>
    <property type="match status" value="1"/>
</dbReference>
<evidence type="ECO:0000313" key="3">
    <source>
        <dbReference type="EMBL" id="SCF26035.1"/>
    </source>
</evidence>
<proteinExistence type="inferred from homology"/>
<sequence>MIVDAHHHLWTAASTPWLAAPEQAPIRRDYHLADLVPRLDLAGVTATVLVEAGRCDRAEAAELLAIAAGTPRIAGVVAWVSLTDPDVAATLDGLGALPGARKLVGLRDQVQAVTDPAYLARPDVRSALATIGAAGLVYDLVVQVGQLPAVGEAARATPATTMVLDHLGKPRIADGATGLAQWRAAVTPLARCANVVAKLSGLLTEAGPGWDTARIRPYVDVALELFGPQRLMAGSDWPVCELVASYAEAWAVLHDCLAALSADERAAILAGTAVRTYRLEVGS</sequence>
<dbReference type="InterPro" id="IPR006680">
    <property type="entry name" value="Amidohydro-rel"/>
</dbReference>
<dbReference type="PANTHER" id="PTHR43569:SF2">
    <property type="entry name" value="AMIDOHYDROLASE-RELATED DOMAIN-CONTAINING PROTEIN"/>
    <property type="match status" value="1"/>
</dbReference>